<keyword evidence="4 6" id="KW-1133">Transmembrane helix</keyword>
<feature type="transmembrane region" description="Helical" evidence="6">
    <location>
        <begin position="29"/>
        <end position="51"/>
    </location>
</feature>
<evidence type="ECO:0000256" key="1">
    <source>
        <dbReference type="ARBA" id="ARBA00004651"/>
    </source>
</evidence>
<keyword evidence="2" id="KW-1003">Cell membrane</keyword>
<accession>A0ABT9S5V3</accession>
<dbReference type="RefSeq" id="WP_307689553.1">
    <property type="nucleotide sequence ID" value="NZ_JAUSRO010000005.1"/>
</dbReference>
<gene>
    <name evidence="7" type="ORF">J2W36_001987</name>
</gene>
<feature type="transmembrane region" description="Helical" evidence="6">
    <location>
        <begin position="137"/>
        <end position="157"/>
    </location>
</feature>
<evidence type="ECO:0000256" key="6">
    <source>
        <dbReference type="SAM" id="Phobius"/>
    </source>
</evidence>
<dbReference type="EMBL" id="JAUSRO010000005">
    <property type="protein sequence ID" value="MDP9899736.1"/>
    <property type="molecule type" value="Genomic_DNA"/>
</dbReference>
<keyword evidence="5 6" id="KW-0472">Membrane</keyword>
<feature type="transmembrane region" description="Helical" evidence="6">
    <location>
        <begin position="261"/>
        <end position="279"/>
    </location>
</feature>
<sequence>MDMISPYLLHIGIMTGIFVLLVQSLNIMLGYSGLLSLATPALFGMGAYASALLSMRLGWDTTLTFACATVIGAASGVALGIPSLRLSRHSFVIVTLSATLLLQLVASNWIDLTRGSLGIADIPAARLFGFTLGSKTAWLVFMVVLSLLAIAATWSIVSSRLGRAMIAVRDNEPLAIAAGIDVLKMRLFAFACSGAFAGLAGACYAHYLTFIDPGIFGFSISESLLVMVILGGSGTLWGPVVGAVIFTALPEVLRMAPEMKSLLYGTLLLLIVLFMPQGMARWFGRPAASGAGAGK</sequence>
<dbReference type="InterPro" id="IPR001851">
    <property type="entry name" value="ABC_transp_permease"/>
</dbReference>
<feature type="transmembrane region" description="Helical" evidence="6">
    <location>
        <begin position="227"/>
        <end position="249"/>
    </location>
</feature>
<dbReference type="Pfam" id="PF02653">
    <property type="entry name" value="BPD_transp_2"/>
    <property type="match status" value="1"/>
</dbReference>
<evidence type="ECO:0000256" key="3">
    <source>
        <dbReference type="ARBA" id="ARBA00022692"/>
    </source>
</evidence>
<feature type="transmembrane region" description="Helical" evidence="6">
    <location>
        <begin position="91"/>
        <end position="110"/>
    </location>
</feature>
<evidence type="ECO:0000313" key="8">
    <source>
        <dbReference type="Proteomes" id="UP001226867"/>
    </source>
</evidence>
<feature type="transmembrane region" description="Helical" evidence="6">
    <location>
        <begin position="187"/>
        <end position="207"/>
    </location>
</feature>
<proteinExistence type="predicted"/>
<reference evidence="7 8" key="1">
    <citation type="submission" date="2023-07" db="EMBL/GenBank/DDBJ databases">
        <title>Sorghum-associated microbial communities from plants grown in Nebraska, USA.</title>
        <authorList>
            <person name="Schachtman D."/>
        </authorList>
    </citation>
    <scope>NUCLEOTIDE SEQUENCE [LARGE SCALE GENOMIC DNA]</scope>
    <source>
        <strain evidence="7 8">DS1607</strain>
    </source>
</reference>
<comment type="subcellular location">
    <subcellularLocation>
        <location evidence="1">Cell membrane</location>
        <topology evidence="1">Multi-pass membrane protein</topology>
    </subcellularLocation>
</comment>
<dbReference type="PANTHER" id="PTHR30482:SF20">
    <property type="entry name" value="HIGH-AFFINITY BRANCHED-CHAIN AMINO ACID TRANSPORT SYSTEM PERMEASE PROTEIN LIVM"/>
    <property type="match status" value="1"/>
</dbReference>
<dbReference type="InterPro" id="IPR043428">
    <property type="entry name" value="LivM-like"/>
</dbReference>
<dbReference type="PANTHER" id="PTHR30482">
    <property type="entry name" value="HIGH-AFFINITY BRANCHED-CHAIN AMINO ACID TRANSPORT SYSTEM PERMEASE"/>
    <property type="match status" value="1"/>
</dbReference>
<evidence type="ECO:0000256" key="2">
    <source>
        <dbReference type="ARBA" id="ARBA00022475"/>
    </source>
</evidence>
<evidence type="ECO:0000313" key="7">
    <source>
        <dbReference type="EMBL" id="MDP9899736.1"/>
    </source>
</evidence>
<keyword evidence="3 6" id="KW-0812">Transmembrane</keyword>
<keyword evidence="8" id="KW-1185">Reference proteome</keyword>
<dbReference type="CDD" id="cd06581">
    <property type="entry name" value="TM_PBP1_LivM_like"/>
    <property type="match status" value="1"/>
</dbReference>
<feature type="transmembrane region" description="Helical" evidence="6">
    <location>
        <begin position="6"/>
        <end position="22"/>
    </location>
</feature>
<feature type="transmembrane region" description="Helical" evidence="6">
    <location>
        <begin position="63"/>
        <end position="84"/>
    </location>
</feature>
<evidence type="ECO:0000256" key="4">
    <source>
        <dbReference type="ARBA" id="ARBA00022989"/>
    </source>
</evidence>
<evidence type="ECO:0000256" key="5">
    <source>
        <dbReference type="ARBA" id="ARBA00023136"/>
    </source>
</evidence>
<dbReference type="Proteomes" id="UP001226867">
    <property type="component" value="Unassembled WGS sequence"/>
</dbReference>
<protein>
    <submittedName>
        <fullName evidence="7">Branched-chain amino acid transport system permease protein</fullName>
    </submittedName>
</protein>
<comment type="caution">
    <text evidence="7">The sequence shown here is derived from an EMBL/GenBank/DDBJ whole genome shotgun (WGS) entry which is preliminary data.</text>
</comment>
<name>A0ABT9S5V3_9BURK</name>
<organism evidence="7 8">
    <name type="scientific">Variovorax ginsengisoli</name>
    <dbReference type="NCBI Taxonomy" id="363844"/>
    <lineage>
        <taxon>Bacteria</taxon>
        <taxon>Pseudomonadati</taxon>
        <taxon>Pseudomonadota</taxon>
        <taxon>Betaproteobacteria</taxon>
        <taxon>Burkholderiales</taxon>
        <taxon>Comamonadaceae</taxon>
        <taxon>Variovorax</taxon>
    </lineage>
</organism>